<sequence>MSLITSTSVEDLACEAFGPESSSPSITDSTFSGSARRARRHGKIFTIPDFFETETNSPSFRISSSESDLRSWRSAEINLDDMNDSRRFPTTKVVSKLTPKQIRLSVSMESMLNVEDSVKLPMNLHEVKQWLRKNSNPGRQAGSVYSASRASQTLRWSGDLQSDDYLPPPPSNGIESLDDDFRLTIVLELPPVRSVEHLGALLDFYEDTKTDVTLGWKQGEILGLDLDSVQEIMEMLQSELDSVECFHLR</sequence>
<name>A0A0D0BI46_9AGAR</name>
<dbReference type="HOGENOM" id="CLU_1115848_0_0_1"/>
<dbReference type="AlphaFoldDB" id="A0A0D0BI46"/>
<evidence type="ECO:0000313" key="1">
    <source>
        <dbReference type="EMBL" id="KIK63715.1"/>
    </source>
</evidence>
<reference evidence="1 2" key="1">
    <citation type="submission" date="2014-04" db="EMBL/GenBank/DDBJ databases">
        <title>Evolutionary Origins and Diversification of the Mycorrhizal Mutualists.</title>
        <authorList>
            <consortium name="DOE Joint Genome Institute"/>
            <consortium name="Mycorrhizal Genomics Consortium"/>
            <person name="Kohler A."/>
            <person name="Kuo A."/>
            <person name="Nagy L.G."/>
            <person name="Floudas D."/>
            <person name="Copeland A."/>
            <person name="Barry K.W."/>
            <person name="Cichocki N."/>
            <person name="Veneault-Fourrey C."/>
            <person name="LaButti K."/>
            <person name="Lindquist E.A."/>
            <person name="Lipzen A."/>
            <person name="Lundell T."/>
            <person name="Morin E."/>
            <person name="Murat C."/>
            <person name="Riley R."/>
            <person name="Ohm R."/>
            <person name="Sun H."/>
            <person name="Tunlid A."/>
            <person name="Henrissat B."/>
            <person name="Grigoriev I.V."/>
            <person name="Hibbett D.S."/>
            <person name="Martin F."/>
        </authorList>
    </citation>
    <scope>NUCLEOTIDE SEQUENCE [LARGE SCALE GENOMIC DNA]</scope>
    <source>
        <strain evidence="1 2">FD-317 M1</strain>
    </source>
</reference>
<keyword evidence="2" id="KW-1185">Reference proteome</keyword>
<proteinExistence type="predicted"/>
<evidence type="ECO:0000313" key="2">
    <source>
        <dbReference type="Proteomes" id="UP000053593"/>
    </source>
</evidence>
<protein>
    <submittedName>
        <fullName evidence="1">Uncharacterized protein</fullName>
    </submittedName>
</protein>
<gene>
    <name evidence="1" type="ORF">GYMLUDRAFT_448888</name>
</gene>
<dbReference type="EMBL" id="KN834763">
    <property type="protein sequence ID" value="KIK63715.1"/>
    <property type="molecule type" value="Genomic_DNA"/>
</dbReference>
<dbReference type="Proteomes" id="UP000053593">
    <property type="component" value="Unassembled WGS sequence"/>
</dbReference>
<organism evidence="1 2">
    <name type="scientific">Collybiopsis luxurians FD-317 M1</name>
    <dbReference type="NCBI Taxonomy" id="944289"/>
    <lineage>
        <taxon>Eukaryota</taxon>
        <taxon>Fungi</taxon>
        <taxon>Dikarya</taxon>
        <taxon>Basidiomycota</taxon>
        <taxon>Agaricomycotina</taxon>
        <taxon>Agaricomycetes</taxon>
        <taxon>Agaricomycetidae</taxon>
        <taxon>Agaricales</taxon>
        <taxon>Marasmiineae</taxon>
        <taxon>Omphalotaceae</taxon>
        <taxon>Collybiopsis</taxon>
        <taxon>Collybiopsis luxurians</taxon>
    </lineage>
</organism>
<accession>A0A0D0BI46</accession>